<evidence type="ECO:0000313" key="3">
    <source>
        <dbReference type="Proteomes" id="UP000192721"/>
    </source>
</evidence>
<dbReference type="AlphaFoldDB" id="A0A1W0D1Y3"/>
<dbReference type="RefSeq" id="WP_081555281.1">
    <property type="nucleotide sequence ID" value="NZ_MUKV01000009.1"/>
</dbReference>
<protein>
    <submittedName>
        <fullName evidence="2">Uncharacterized protein</fullName>
    </submittedName>
</protein>
<feature type="compositionally biased region" description="Basic and acidic residues" evidence="1">
    <location>
        <begin position="222"/>
        <end position="232"/>
    </location>
</feature>
<dbReference type="Proteomes" id="UP000192721">
    <property type="component" value="Unassembled WGS sequence"/>
</dbReference>
<name>A0A1W0D1Y3_9NEIS</name>
<proteinExistence type="predicted"/>
<feature type="region of interest" description="Disordered" evidence="1">
    <location>
        <begin position="196"/>
        <end position="240"/>
    </location>
</feature>
<gene>
    <name evidence="2" type="ORF">B0T45_09220</name>
</gene>
<reference evidence="2 3" key="1">
    <citation type="submission" date="2017-02" db="EMBL/GenBank/DDBJ databases">
        <title>Chromobacterium haemolyticum H5244.</title>
        <authorList>
            <person name="Gulvik C.A."/>
        </authorList>
    </citation>
    <scope>NUCLEOTIDE SEQUENCE [LARGE SCALE GENOMIC DNA]</scope>
    <source>
        <strain evidence="2 3">H5244</strain>
    </source>
</reference>
<evidence type="ECO:0000313" key="2">
    <source>
        <dbReference type="EMBL" id="OQS41004.1"/>
    </source>
</evidence>
<accession>A0A1W0D1Y3</accession>
<sequence length="240" mass="27368">MQMDLKRTNYTFAVSGAMDTWLQRFRNKSNYIRGLIEKDMNANIENSKYYQDSLEQVKTESPLEQLAKQEARILHAINALPEGIVNLDLEAALHKVRQERMKYMPDINVGFILTHDLDIKAALTNTAMSSPSPAARLAALKMLKEYSQPQQETNIFNDVTSEDLERQAEELRLQLEAQGVQFPANAQVRNAIKAEEEARQLADKPVAPADDNVAQQQAAYAQRERERIEQARQKYMADNS</sequence>
<evidence type="ECO:0000256" key="1">
    <source>
        <dbReference type="SAM" id="MobiDB-lite"/>
    </source>
</evidence>
<comment type="caution">
    <text evidence="2">The sequence shown here is derived from an EMBL/GenBank/DDBJ whole genome shotgun (WGS) entry which is preliminary data.</text>
</comment>
<dbReference type="EMBL" id="MUKV01000009">
    <property type="protein sequence ID" value="OQS41004.1"/>
    <property type="molecule type" value="Genomic_DNA"/>
</dbReference>
<organism evidence="2 3">
    <name type="scientific">Chromobacterium haemolyticum</name>
    <dbReference type="NCBI Taxonomy" id="394935"/>
    <lineage>
        <taxon>Bacteria</taxon>
        <taxon>Pseudomonadati</taxon>
        <taxon>Pseudomonadota</taxon>
        <taxon>Betaproteobacteria</taxon>
        <taxon>Neisseriales</taxon>
        <taxon>Chromobacteriaceae</taxon>
        <taxon>Chromobacterium</taxon>
    </lineage>
</organism>